<dbReference type="EMBL" id="CP006939">
    <property type="protein sequence ID" value="AHC14992.1"/>
    <property type="molecule type" value="Genomic_DNA"/>
</dbReference>
<evidence type="ECO:0000313" key="2">
    <source>
        <dbReference type="Proteomes" id="UP000018680"/>
    </source>
</evidence>
<keyword evidence="2" id="KW-1185">Reference proteome</keyword>
<dbReference type="KEGG" id="slr:L21SP2_1607"/>
<evidence type="ECO:0000313" key="1">
    <source>
        <dbReference type="EMBL" id="AHC14992.1"/>
    </source>
</evidence>
<dbReference type="PATRIC" id="fig|1307761.3.peg.1602"/>
<gene>
    <name evidence="1" type="ORF">L21SP2_1607</name>
</gene>
<dbReference type="OrthoDB" id="368238at2"/>
<dbReference type="HOGENOM" id="CLU_882607_0_0_12"/>
<reference evidence="1 2" key="1">
    <citation type="journal article" date="2015" name="Stand. Genomic Sci.">
        <title>Complete genome sequence and description of Salinispira pacifica gen. nov., sp. nov., a novel spirochaete isolated form a hypersaline microbial mat.</title>
        <authorList>
            <person name="Ben Hania W."/>
            <person name="Joseph M."/>
            <person name="Schumann P."/>
            <person name="Bunk B."/>
            <person name="Fiebig A."/>
            <person name="Sproer C."/>
            <person name="Klenk H.P."/>
            <person name="Fardeau M.L."/>
            <person name="Spring S."/>
        </authorList>
    </citation>
    <scope>NUCLEOTIDE SEQUENCE [LARGE SCALE GENOMIC DNA]</scope>
    <source>
        <strain evidence="1 2">L21-RPul-D2</strain>
    </source>
</reference>
<name>V5WGP0_9SPIO</name>
<sequence length="315" mass="37082">MAESKHLIVGNTNQDINRLIAAEHSQARGFTTHYNQSEEMFLQFDTSLRIPSLPIHHDVRNPDPSREYTKGIISVIEGVMESLPGLLNGLKYYFDPGDVHRPTFYQLYKIGDDSYVYQLKFDLTFHPSHHRVIKSGSNDYAPEFETNKLVVEADVIPLTRIDKMNGFPALYIEQSISETWIGETGRGYFVQGIWLDRELTKFFSRLFMEEGKKIYPYYPVTCKYQAICQSLNVFTSQARRVRLSAHHNIRKFLLKYLNSIESALRHNEFSENLEAYRMIREKVPEKLRDIWKNTRVEIYLNENDMREYLIEDELF</sequence>
<accession>V5WGP0</accession>
<dbReference type="RefSeq" id="WP_024267912.1">
    <property type="nucleotide sequence ID" value="NC_023035.1"/>
</dbReference>
<dbReference type="Proteomes" id="UP000018680">
    <property type="component" value="Chromosome"/>
</dbReference>
<dbReference type="AlphaFoldDB" id="V5WGP0"/>
<protein>
    <submittedName>
        <fullName evidence="1">Uncharacterized protein</fullName>
    </submittedName>
</protein>
<organism evidence="1 2">
    <name type="scientific">Salinispira pacifica</name>
    <dbReference type="NCBI Taxonomy" id="1307761"/>
    <lineage>
        <taxon>Bacteria</taxon>
        <taxon>Pseudomonadati</taxon>
        <taxon>Spirochaetota</taxon>
        <taxon>Spirochaetia</taxon>
        <taxon>Spirochaetales</taxon>
        <taxon>Spirochaetaceae</taxon>
        <taxon>Salinispira</taxon>
    </lineage>
</organism>
<proteinExistence type="predicted"/>
<dbReference type="STRING" id="1307761.L21SP2_1607"/>